<keyword evidence="3 6" id="KW-0812">Transmembrane</keyword>
<protein>
    <submittedName>
        <fullName evidence="8">MFS transporter</fullName>
    </submittedName>
</protein>
<dbReference type="SUPFAM" id="SSF103473">
    <property type="entry name" value="MFS general substrate transporter"/>
    <property type="match status" value="1"/>
</dbReference>
<feature type="transmembrane region" description="Helical" evidence="6">
    <location>
        <begin position="370"/>
        <end position="393"/>
    </location>
</feature>
<dbReference type="PRINTS" id="PR01036">
    <property type="entry name" value="TCRTETB"/>
</dbReference>
<feature type="transmembrane region" description="Helical" evidence="6">
    <location>
        <begin position="294"/>
        <end position="311"/>
    </location>
</feature>
<keyword evidence="4 6" id="KW-1133">Transmembrane helix</keyword>
<feature type="transmembrane region" description="Helical" evidence="6">
    <location>
        <begin position="132"/>
        <end position="158"/>
    </location>
</feature>
<keyword evidence="5 6" id="KW-0472">Membrane</keyword>
<dbReference type="GO" id="GO:0016020">
    <property type="term" value="C:membrane"/>
    <property type="evidence" value="ECO:0007669"/>
    <property type="project" value="UniProtKB-SubCell"/>
</dbReference>
<feature type="transmembrane region" description="Helical" evidence="6">
    <location>
        <begin position="235"/>
        <end position="258"/>
    </location>
</feature>
<reference evidence="8 9" key="1">
    <citation type="submission" date="2016-09" db="EMBL/GenBank/DDBJ databases">
        <title>Rhizobium oryziradicis sp. nov., isolated from the root of rice.</title>
        <authorList>
            <person name="Zhao J."/>
            <person name="Zhang X."/>
        </authorList>
    </citation>
    <scope>NUCLEOTIDE SEQUENCE [LARGE SCALE GENOMIC DNA]</scope>
    <source>
        <strain evidence="8 9">N19</strain>
    </source>
</reference>
<dbReference type="RefSeq" id="WP_075639499.1">
    <property type="nucleotide sequence ID" value="NZ_MKIM01000026.1"/>
</dbReference>
<feature type="domain" description="Major facilitator superfamily (MFS) profile" evidence="7">
    <location>
        <begin position="8"/>
        <end position="398"/>
    </location>
</feature>
<accession>A0A1Q8ZSD6</accession>
<keyword evidence="9" id="KW-1185">Reference proteome</keyword>
<feature type="transmembrane region" description="Helical" evidence="6">
    <location>
        <begin position="164"/>
        <end position="183"/>
    </location>
</feature>
<dbReference type="EMBL" id="MKIM01000026">
    <property type="protein sequence ID" value="OLP44999.1"/>
    <property type="molecule type" value="Genomic_DNA"/>
</dbReference>
<evidence type="ECO:0000256" key="4">
    <source>
        <dbReference type="ARBA" id="ARBA00022989"/>
    </source>
</evidence>
<dbReference type="CDD" id="cd17321">
    <property type="entry name" value="MFS_MMR_MDR_like"/>
    <property type="match status" value="1"/>
</dbReference>
<feature type="transmembrane region" description="Helical" evidence="6">
    <location>
        <begin position="204"/>
        <end position="229"/>
    </location>
</feature>
<dbReference type="InterPro" id="IPR020846">
    <property type="entry name" value="MFS_dom"/>
</dbReference>
<keyword evidence="2" id="KW-0813">Transport</keyword>
<evidence type="ECO:0000256" key="2">
    <source>
        <dbReference type="ARBA" id="ARBA00022448"/>
    </source>
</evidence>
<dbReference type="PANTHER" id="PTHR42718:SF9">
    <property type="entry name" value="MAJOR FACILITATOR SUPERFAMILY MULTIDRUG TRANSPORTER MFSC"/>
    <property type="match status" value="1"/>
</dbReference>
<evidence type="ECO:0000313" key="8">
    <source>
        <dbReference type="EMBL" id="OLP44999.1"/>
    </source>
</evidence>
<dbReference type="PANTHER" id="PTHR42718">
    <property type="entry name" value="MAJOR FACILITATOR SUPERFAMILY MULTIDRUG TRANSPORTER MFSC"/>
    <property type="match status" value="1"/>
</dbReference>
<evidence type="ECO:0000256" key="5">
    <source>
        <dbReference type="ARBA" id="ARBA00023136"/>
    </source>
</evidence>
<feature type="transmembrane region" description="Helical" evidence="6">
    <location>
        <begin position="73"/>
        <end position="93"/>
    </location>
</feature>
<dbReference type="Proteomes" id="UP000186894">
    <property type="component" value="Unassembled WGS sequence"/>
</dbReference>
<sequence>MKSKWTGITFALSLAMGLASLGTSIANIALPELTQAFASPLPEVQAVIVAYLVTLTMTVVIAGRLADRYGMKVMFVIGLVLFMVATLLCGIAPSLFMLILARGLQGAGAAFLMTLSMALMRQIADESSVGRAMGALGTVSAIGTALGPSLGGLLIPLLGWRGIFWIQMPIAILALILVVLFLPRDAGGNHAKPPSLWTVVNRSLLLNLTVNVIVAGTMMTTLLVGPYYLTLALELPMSLVGLVMAIGPVISIFSGVPAGRLVDAWGSSRTLTIGLALLATGTFMLAFVPNMIGVAGYVFSIIVLTPGYQLFQAANNTAALADVAKDRRGTVSGLLGLSRNAGLIAGASLMGMLFAFGVGTTDIAHASVSAIASGMSLTFAIAGIATLSALATASRMRG</sequence>
<feature type="transmembrane region" description="Helical" evidence="6">
    <location>
        <begin position="46"/>
        <end position="66"/>
    </location>
</feature>
<feature type="transmembrane region" description="Helical" evidence="6">
    <location>
        <begin position="99"/>
        <end position="120"/>
    </location>
</feature>
<dbReference type="InterPro" id="IPR011701">
    <property type="entry name" value="MFS"/>
</dbReference>
<dbReference type="OrthoDB" id="9812221at2"/>
<comment type="subcellular location">
    <subcellularLocation>
        <location evidence="1">Membrane</location>
        <topology evidence="1">Multi-pass membrane protein</topology>
    </subcellularLocation>
</comment>
<organism evidence="8 9">
    <name type="scientific">Rhizobium oryziradicis</name>
    <dbReference type="NCBI Taxonomy" id="1867956"/>
    <lineage>
        <taxon>Bacteria</taxon>
        <taxon>Pseudomonadati</taxon>
        <taxon>Pseudomonadota</taxon>
        <taxon>Alphaproteobacteria</taxon>
        <taxon>Hyphomicrobiales</taxon>
        <taxon>Rhizobiaceae</taxon>
        <taxon>Rhizobium/Agrobacterium group</taxon>
        <taxon>Rhizobium</taxon>
    </lineage>
</organism>
<comment type="caution">
    <text evidence="8">The sequence shown here is derived from an EMBL/GenBank/DDBJ whole genome shotgun (WGS) entry which is preliminary data.</text>
</comment>
<name>A0A1Q8ZSD6_9HYPH</name>
<feature type="transmembrane region" description="Helical" evidence="6">
    <location>
        <begin position="270"/>
        <end position="288"/>
    </location>
</feature>
<dbReference type="STRING" id="1867956.BJF95_05325"/>
<dbReference type="PROSITE" id="PS50850">
    <property type="entry name" value="MFS"/>
    <property type="match status" value="1"/>
</dbReference>
<evidence type="ECO:0000256" key="1">
    <source>
        <dbReference type="ARBA" id="ARBA00004141"/>
    </source>
</evidence>
<evidence type="ECO:0000313" key="9">
    <source>
        <dbReference type="Proteomes" id="UP000186894"/>
    </source>
</evidence>
<evidence type="ECO:0000256" key="6">
    <source>
        <dbReference type="SAM" id="Phobius"/>
    </source>
</evidence>
<dbReference type="AlphaFoldDB" id="A0A1Q8ZSD6"/>
<evidence type="ECO:0000256" key="3">
    <source>
        <dbReference type="ARBA" id="ARBA00022692"/>
    </source>
</evidence>
<proteinExistence type="predicted"/>
<dbReference type="GO" id="GO:0022857">
    <property type="term" value="F:transmembrane transporter activity"/>
    <property type="evidence" value="ECO:0007669"/>
    <property type="project" value="InterPro"/>
</dbReference>
<dbReference type="Gene3D" id="1.20.1720.10">
    <property type="entry name" value="Multidrug resistance protein D"/>
    <property type="match status" value="1"/>
</dbReference>
<feature type="transmembrane region" description="Helical" evidence="6">
    <location>
        <begin position="332"/>
        <end position="358"/>
    </location>
</feature>
<gene>
    <name evidence="8" type="ORF">BJF95_05325</name>
</gene>
<dbReference type="InterPro" id="IPR036259">
    <property type="entry name" value="MFS_trans_sf"/>
</dbReference>
<dbReference type="Pfam" id="PF07690">
    <property type="entry name" value="MFS_1"/>
    <property type="match status" value="1"/>
</dbReference>
<evidence type="ECO:0000259" key="7">
    <source>
        <dbReference type="PROSITE" id="PS50850"/>
    </source>
</evidence>